<protein>
    <submittedName>
        <fullName evidence="2">Uncharacterized protein</fullName>
    </submittedName>
</protein>
<gene>
    <name evidence="2" type="ORF">MOE73_11745</name>
</gene>
<accession>A0AA90F689</accession>
<feature type="transmembrane region" description="Helical" evidence="1">
    <location>
        <begin position="7"/>
        <end position="23"/>
    </location>
</feature>
<dbReference type="RefSeq" id="WP_167370603.1">
    <property type="nucleotide sequence ID" value="NZ_JAKYKF010000002.1"/>
</dbReference>
<comment type="caution">
    <text evidence="2">The sequence shown here is derived from an EMBL/GenBank/DDBJ whole genome shotgun (WGS) entry which is preliminary data.</text>
</comment>
<evidence type="ECO:0000313" key="3">
    <source>
        <dbReference type="Proteomes" id="UP001066455"/>
    </source>
</evidence>
<dbReference type="EMBL" id="JALAXI010000010">
    <property type="protein sequence ID" value="MCY9280738.1"/>
    <property type="molecule type" value="Genomic_DNA"/>
</dbReference>
<proteinExistence type="predicted"/>
<feature type="transmembrane region" description="Helical" evidence="1">
    <location>
        <begin position="29"/>
        <end position="45"/>
    </location>
</feature>
<keyword evidence="1" id="KW-1133">Transmembrane helix</keyword>
<keyword evidence="1" id="KW-0472">Membrane</keyword>
<organism evidence="2 3">
    <name type="scientific">Bacillus haynesii</name>
    <dbReference type="NCBI Taxonomy" id="1925021"/>
    <lineage>
        <taxon>Bacteria</taxon>
        <taxon>Bacillati</taxon>
        <taxon>Bacillota</taxon>
        <taxon>Bacilli</taxon>
        <taxon>Bacillales</taxon>
        <taxon>Bacillaceae</taxon>
        <taxon>Bacillus</taxon>
    </lineage>
</organism>
<evidence type="ECO:0000313" key="2">
    <source>
        <dbReference type="EMBL" id="MCY9280738.1"/>
    </source>
</evidence>
<sequence>MDKKHNYFIPSGLLIGLGIGILFDHPAPGLLIGLGAGILLSAVVPKRNGE</sequence>
<name>A0AA90F689_9BACI</name>
<dbReference type="AlphaFoldDB" id="A0AA90F689"/>
<keyword evidence="1" id="KW-0812">Transmembrane</keyword>
<reference evidence="2" key="1">
    <citation type="submission" date="2022-02" db="EMBL/GenBank/DDBJ databases">
        <title>Crop Bioprotection Bacillus Genome Sequencing.</title>
        <authorList>
            <person name="Dunlap C."/>
        </authorList>
    </citation>
    <scope>NUCLEOTIDE SEQUENCE</scope>
    <source>
        <strain evidence="2">T20C14</strain>
    </source>
</reference>
<dbReference type="Proteomes" id="UP001066455">
    <property type="component" value="Unassembled WGS sequence"/>
</dbReference>
<evidence type="ECO:0000256" key="1">
    <source>
        <dbReference type="SAM" id="Phobius"/>
    </source>
</evidence>